<dbReference type="AlphaFoldDB" id="A0AAV1ZCA4"/>
<keyword evidence="2" id="KW-1133">Transmembrane helix</keyword>
<organism evidence="4 5">
    <name type="scientific">Larinioides sclopetarius</name>
    <dbReference type="NCBI Taxonomy" id="280406"/>
    <lineage>
        <taxon>Eukaryota</taxon>
        <taxon>Metazoa</taxon>
        <taxon>Ecdysozoa</taxon>
        <taxon>Arthropoda</taxon>
        <taxon>Chelicerata</taxon>
        <taxon>Arachnida</taxon>
        <taxon>Araneae</taxon>
        <taxon>Araneomorphae</taxon>
        <taxon>Entelegynae</taxon>
        <taxon>Araneoidea</taxon>
        <taxon>Araneidae</taxon>
        <taxon>Larinioides</taxon>
    </lineage>
</organism>
<name>A0AAV1ZCA4_9ARAC</name>
<feature type="chain" id="PRO_5043427166" evidence="3">
    <location>
        <begin position="18"/>
        <end position="1155"/>
    </location>
</feature>
<evidence type="ECO:0000256" key="2">
    <source>
        <dbReference type="SAM" id="Phobius"/>
    </source>
</evidence>
<keyword evidence="3" id="KW-0732">Signal</keyword>
<dbReference type="EMBL" id="CAXIEN010000040">
    <property type="protein sequence ID" value="CAL1269371.1"/>
    <property type="molecule type" value="Genomic_DNA"/>
</dbReference>
<reference evidence="4 5" key="1">
    <citation type="submission" date="2024-04" db="EMBL/GenBank/DDBJ databases">
        <authorList>
            <person name="Rising A."/>
            <person name="Reimegard J."/>
            <person name="Sonavane S."/>
            <person name="Akerstrom W."/>
            <person name="Nylinder S."/>
            <person name="Hedman E."/>
            <person name="Kallberg Y."/>
        </authorList>
    </citation>
    <scope>NUCLEOTIDE SEQUENCE [LARGE SCALE GENOMIC DNA]</scope>
</reference>
<feature type="signal peptide" evidence="3">
    <location>
        <begin position="1"/>
        <end position="17"/>
    </location>
</feature>
<feature type="transmembrane region" description="Helical" evidence="2">
    <location>
        <begin position="1056"/>
        <end position="1080"/>
    </location>
</feature>
<sequence length="1155" mass="128784">MWLVFAFELHNLTLLDSLILSQTEGKKFAGICCEVHLSYSWTDRWFSFSSVFVQISTCTQSDVPAEEFAQTNPMANTSVYPTFISEPEIEEASSSDSVIILSSKANDSYQEKYETTSSSRLETFSQITWNPVSSTVLSTDVLTKRPDYENTFPSSSLQDTTQHSGTNEFNYQTPPSIFANLDHEENELDSDTRVTDMSKSQKTTSNTDLPPLYNHKFETVHSDSTTDNPHILYGNLNHSLSENEDEPISMKITKLDLLFEHNGKNSTIIPISPVSSHTTVGGSISASSTEFSNSELSAKSKEMSTISTSAETIMTDSSLFGSTKDIPKNLYSNNMRETENMENATFVTESMKLSDDADMKSTTFSNIELDAENREQESDLYDSSLDPNSTYTESLKDLESVKTSSVKTNEGLELTSSLNLQTTPVSTLFDQFEKSSEMSTLTTTIALKALDTVNVTTEKFPFAISDTSSIDISSNTRSPPLTLSTFHDESLTQNSSDLNSSQENYLSTITEETTAHSIYTIPIKSPDQEILNISKPTYYELSTLSDEFISTTSLETDVSSIFQLNNATVSTVNEGLKEVTEVSASIPEGTEIEKTIMPSIHSTEHLTSSEDEITETVSVSFERDRSSKYDVSTLSNNEKETSGFLTSVIPGLSDIAASTYSSANTFEDISKLLTTTEPSTMTGHYLQSTKKLFTTTLKDNEESNTVTDVPWHKHVDRESSTEYFTEQSTVPQTVPHHWFPSTRTQSPTTVSSGIEEAKSSTSFFISSHKDINTKTSINIFTEESIPPTYHALSSTTLEQLLGSTTDNVFSSFKPVHDFSSEETSTSKLESSSITDEIATSFPESYSTDTSTTLPGTHREGKHIPFSTASTVRVTDLSSEYSFLLVTTEKTAEMKAPVNDTEVRYMQIQIEDINTVDRNNMITAIIHFPVNSVHKTNLKAKLTRAHQWLDKVLTEEFWNWTRDPFEEVEEQENDIPFGNISIFYVKPTPETNTSHITLTFIIYNAWKNRTLPAHFVLGTLNFYRKELQESINASAVYFYHGVSTENYDLLSAVFDKYGIIIFTISLAVVGITILVCVVVFYRKKTRQSIHYLADSKLQQNLQEAVGIDLTPASIILQDEKEEKGSKICDDEGWLVPIADVPVAEDNNVPNVQDTKL</sequence>
<feature type="region of interest" description="Disordered" evidence="1">
    <location>
        <begin position="191"/>
        <end position="214"/>
    </location>
</feature>
<protein>
    <submittedName>
        <fullName evidence="4">Uncharacterized protein</fullName>
    </submittedName>
</protein>
<feature type="compositionally biased region" description="Polar residues" evidence="1">
    <location>
        <begin position="197"/>
        <end position="208"/>
    </location>
</feature>
<keyword evidence="2" id="KW-0812">Transmembrane</keyword>
<evidence type="ECO:0000313" key="5">
    <source>
        <dbReference type="Proteomes" id="UP001497382"/>
    </source>
</evidence>
<gene>
    <name evidence="4" type="ORF">LARSCL_LOCUS4690</name>
</gene>
<accession>A0AAV1ZCA4</accession>
<keyword evidence="2" id="KW-0472">Membrane</keyword>
<dbReference type="Proteomes" id="UP001497382">
    <property type="component" value="Unassembled WGS sequence"/>
</dbReference>
<evidence type="ECO:0000313" key="4">
    <source>
        <dbReference type="EMBL" id="CAL1269371.1"/>
    </source>
</evidence>
<evidence type="ECO:0000256" key="3">
    <source>
        <dbReference type="SAM" id="SignalP"/>
    </source>
</evidence>
<comment type="caution">
    <text evidence="4">The sequence shown here is derived from an EMBL/GenBank/DDBJ whole genome shotgun (WGS) entry which is preliminary data.</text>
</comment>
<proteinExistence type="predicted"/>
<evidence type="ECO:0000256" key="1">
    <source>
        <dbReference type="SAM" id="MobiDB-lite"/>
    </source>
</evidence>
<keyword evidence="5" id="KW-1185">Reference proteome</keyword>